<accession>A0A118K162</accession>
<dbReference type="PANTHER" id="PTHR33128">
    <property type="entry name" value="OS05G0103400 PROTEIN"/>
    <property type="match status" value="1"/>
</dbReference>
<feature type="signal peptide" evidence="2">
    <location>
        <begin position="1"/>
        <end position="22"/>
    </location>
</feature>
<evidence type="ECO:0000313" key="4">
    <source>
        <dbReference type="Proteomes" id="UP000243975"/>
    </source>
</evidence>
<dbReference type="InterPro" id="IPR021775">
    <property type="entry name" value="DUF3339"/>
</dbReference>
<gene>
    <name evidence="3" type="ORF">Ccrd_019301</name>
</gene>
<keyword evidence="2" id="KW-0732">Signal</keyword>
<evidence type="ECO:0000256" key="2">
    <source>
        <dbReference type="SAM" id="SignalP"/>
    </source>
</evidence>
<evidence type="ECO:0000313" key="3">
    <source>
        <dbReference type="EMBL" id="KVI02398.1"/>
    </source>
</evidence>
<dbReference type="Proteomes" id="UP000243975">
    <property type="component" value="Unassembled WGS sequence"/>
</dbReference>
<dbReference type="Gramene" id="KVI02398">
    <property type="protein sequence ID" value="KVI02398"/>
    <property type="gene ID" value="Ccrd_019301"/>
</dbReference>
<comment type="caution">
    <text evidence="3">The sequence shown here is derived from an EMBL/GenBank/DDBJ whole genome shotgun (WGS) entry which is preliminary data.</text>
</comment>
<reference evidence="3 4" key="1">
    <citation type="journal article" date="2016" name="Sci. Rep.">
        <title>The genome sequence of the outbreeding globe artichoke constructed de novo incorporating a phase-aware low-pass sequencing strategy of F1 progeny.</title>
        <authorList>
            <person name="Scaglione D."/>
            <person name="Reyes-Chin-Wo S."/>
            <person name="Acquadro A."/>
            <person name="Froenicke L."/>
            <person name="Portis E."/>
            <person name="Beitel C."/>
            <person name="Tirone M."/>
            <person name="Mauro R."/>
            <person name="Lo Monaco A."/>
            <person name="Mauromicale G."/>
            <person name="Faccioli P."/>
            <person name="Cattivelli L."/>
            <person name="Rieseberg L."/>
            <person name="Michelmore R."/>
            <person name="Lanteri S."/>
        </authorList>
    </citation>
    <scope>NUCLEOTIDE SEQUENCE [LARGE SCALE GENOMIC DNA]</scope>
    <source>
        <strain evidence="3">2C</strain>
    </source>
</reference>
<protein>
    <submittedName>
        <fullName evidence="3">Uncharacterized protein</fullName>
    </submittedName>
</protein>
<keyword evidence="1" id="KW-0472">Membrane</keyword>
<feature type="transmembrane region" description="Helical" evidence="1">
    <location>
        <begin position="46"/>
        <end position="67"/>
    </location>
</feature>
<keyword evidence="1" id="KW-0812">Transmembrane</keyword>
<dbReference type="STRING" id="59895.A0A118K162"/>
<feature type="chain" id="PRO_5007159862" evidence="2">
    <location>
        <begin position="23"/>
        <end position="176"/>
    </location>
</feature>
<proteinExistence type="predicted"/>
<sequence>MADWGPVLIGVVLFVLLQPGLLFQLPGNGRQVEFGSMKTNGKAIAVHTLIFFTIYSILILAVHLSTIDGRSRGSMLIFFQIHSFSNVNSIGNGWIQPTVMPTFFASRTLEGCGSHWKGSYLECRHHSTLITTTTTFDTSVIQYLQPHLHFLSDPTTTTTTTKAKLDYFRDLLSQQK</sequence>
<dbReference type="PANTHER" id="PTHR33128:SF6">
    <property type="entry name" value="TRANSMEMBRANE PROTEIN"/>
    <property type="match status" value="1"/>
</dbReference>
<dbReference type="EMBL" id="LEKV01002653">
    <property type="protein sequence ID" value="KVI02398.1"/>
    <property type="molecule type" value="Genomic_DNA"/>
</dbReference>
<organism evidence="3 4">
    <name type="scientific">Cynara cardunculus var. scolymus</name>
    <name type="common">Globe artichoke</name>
    <name type="synonym">Cynara scolymus</name>
    <dbReference type="NCBI Taxonomy" id="59895"/>
    <lineage>
        <taxon>Eukaryota</taxon>
        <taxon>Viridiplantae</taxon>
        <taxon>Streptophyta</taxon>
        <taxon>Embryophyta</taxon>
        <taxon>Tracheophyta</taxon>
        <taxon>Spermatophyta</taxon>
        <taxon>Magnoliopsida</taxon>
        <taxon>eudicotyledons</taxon>
        <taxon>Gunneridae</taxon>
        <taxon>Pentapetalae</taxon>
        <taxon>asterids</taxon>
        <taxon>campanulids</taxon>
        <taxon>Asterales</taxon>
        <taxon>Asteraceae</taxon>
        <taxon>Carduoideae</taxon>
        <taxon>Cardueae</taxon>
        <taxon>Carduinae</taxon>
        <taxon>Cynara</taxon>
    </lineage>
</organism>
<dbReference type="Pfam" id="PF11820">
    <property type="entry name" value="DUF3339"/>
    <property type="match status" value="1"/>
</dbReference>
<dbReference type="AlphaFoldDB" id="A0A118K162"/>
<name>A0A118K162_CYNCS</name>
<keyword evidence="1" id="KW-1133">Transmembrane helix</keyword>
<evidence type="ECO:0000256" key="1">
    <source>
        <dbReference type="SAM" id="Phobius"/>
    </source>
</evidence>
<keyword evidence="4" id="KW-1185">Reference proteome</keyword>